<feature type="compositionally biased region" description="Polar residues" evidence="1">
    <location>
        <begin position="33"/>
        <end position="53"/>
    </location>
</feature>
<proteinExistence type="predicted"/>
<dbReference type="Proteomes" id="UP000663826">
    <property type="component" value="Unassembled WGS sequence"/>
</dbReference>
<evidence type="ECO:0000256" key="1">
    <source>
        <dbReference type="SAM" id="MobiDB-lite"/>
    </source>
</evidence>
<name>A0A8H3B3V2_9AGAM</name>
<dbReference type="AlphaFoldDB" id="A0A8H3B3V2"/>
<evidence type="ECO:0000313" key="2">
    <source>
        <dbReference type="EMBL" id="CAE6447207.1"/>
    </source>
</evidence>
<accession>A0A8H3B3V2</accession>
<organism evidence="2 3">
    <name type="scientific">Rhizoctonia solani</name>
    <dbReference type="NCBI Taxonomy" id="456999"/>
    <lineage>
        <taxon>Eukaryota</taxon>
        <taxon>Fungi</taxon>
        <taxon>Dikarya</taxon>
        <taxon>Basidiomycota</taxon>
        <taxon>Agaricomycotina</taxon>
        <taxon>Agaricomycetes</taxon>
        <taxon>Cantharellales</taxon>
        <taxon>Ceratobasidiaceae</taxon>
        <taxon>Rhizoctonia</taxon>
    </lineage>
</organism>
<feature type="compositionally biased region" description="Polar residues" evidence="1">
    <location>
        <begin position="12"/>
        <end position="21"/>
    </location>
</feature>
<dbReference type="EMBL" id="CAJMWQ010001340">
    <property type="protein sequence ID" value="CAE6447207.1"/>
    <property type="molecule type" value="Genomic_DNA"/>
</dbReference>
<evidence type="ECO:0000313" key="3">
    <source>
        <dbReference type="Proteomes" id="UP000663826"/>
    </source>
</evidence>
<feature type="region of interest" description="Disordered" evidence="1">
    <location>
        <begin position="1"/>
        <end position="21"/>
    </location>
</feature>
<protein>
    <submittedName>
        <fullName evidence="2">Uncharacterized protein</fullName>
    </submittedName>
</protein>
<reference evidence="2" key="1">
    <citation type="submission" date="2021-01" db="EMBL/GenBank/DDBJ databases">
        <authorList>
            <person name="Kaushik A."/>
        </authorList>
    </citation>
    <scope>NUCLEOTIDE SEQUENCE</scope>
    <source>
        <strain evidence="2">AG1-1B</strain>
    </source>
</reference>
<sequence>MVVQTHSHRVAPSSSVGAQVTPTSSFAVVTSTPLVNTSSRSRPPSATANSTPPDTLDTRARSHSNVSTATAAVPLVTITKRSAKAVHREQLRVRQKALDSKLLSARQRFEKEVDSLGKEYQKSSHEIRGRVLLRNNKARKASKESLEFTAAQELDTTSYQEADAETIATAKSELEEEKKERSGYIYKTLKGRTQHADKVIRGIDQAIKELNLSCGVESICIFVSGSNRDHSLLQAAYTSKGIEFFEGPLKKNLNNVLQDFQTFAQGGTEDLAKSHRELQKELRDQVSARLLSSLQEAAGPKYSIRSMKYKDYEARICRKYNVALVGWPTDLGKFRSPTQIGNKQLKMLLGLLKDDTCRFEKAPPK</sequence>
<gene>
    <name evidence="2" type="ORF">RDB_LOCUS75571</name>
</gene>
<feature type="region of interest" description="Disordered" evidence="1">
    <location>
        <begin position="33"/>
        <end position="66"/>
    </location>
</feature>
<comment type="caution">
    <text evidence="2">The sequence shown here is derived from an EMBL/GenBank/DDBJ whole genome shotgun (WGS) entry which is preliminary data.</text>
</comment>